<keyword evidence="3" id="KW-1185">Reference proteome</keyword>
<dbReference type="EMBL" id="LR999455">
    <property type="protein sequence ID" value="CAE6076190.1"/>
    <property type="molecule type" value="Genomic_DNA"/>
</dbReference>
<accession>A0A8S2AMP2</accession>
<evidence type="ECO:0000313" key="3">
    <source>
        <dbReference type="Proteomes" id="UP000682877"/>
    </source>
</evidence>
<dbReference type="PANTHER" id="PTHR33356:SF5">
    <property type="entry name" value="TIP41-LIKE PROTEIN"/>
    <property type="match status" value="1"/>
</dbReference>
<feature type="region of interest" description="Disordered" evidence="1">
    <location>
        <begin position="320"/>
        <end position="354"/>
    </location>
</feature>
<feature type="region of interest" description="Disordered" evidence="1">
    <location>
        <begin position="264"/>
        <end position="286"/>
    </location>
</feature>
<evidence type="ECO:0000256" key="1">
    <source>
        <dbReference type="SAM" id="MobiDB-lite"/>
    </source>
</evidence>
<reference evidence="2" key="1">
    <citation type="submission" date="2021-01" db="EMBL/GenBank/DDBJ databases">
        <authorList>
            <person name="Bezrukov I."/>
        </authorList>
    </citation>
    <scope>NUCLEOTIDE SEQUENCE</scope>
</reference>
<gene>
    <name evidence="2" type="ORF">AARE701A_LOCUS13347</name>
</gene>
<dbReference type="AlphaFoldDB" id="A0A8S2AMP2"/>
<evidence type="ECO:0000313" key="2">
    <source>
        <dbReference type="EMBL" id="CAE6076190.1"/>
    </source>
</evidence>
<dbReference type="Proteomes" id="UP000682877">
    <property type="component" value="Chromosome 5"/>
</dbReference>
<evidence type="ECO:0008006" key="4">
    <source>
        <dbReference type="Google" id="ProtNLM"/>
    </source>
</evidence>
<name>A0A8S2AMP2_ARAAE</name>
<feature type="compositionally biased region" description="Polar residues" evidence="1">
    <location>
        <begin position="320"/>
        <end position="333"/>
    </location>
</feature>
<protein>
    <recommendedName>
        <fullName evidence="4">TIP41-like protein</fullName>
    </recommendedName>
</protein>
<dbReference type="PANTHER" id="PTHR33356">
    <property type="entry name" value="TIP41-LIKE PROTEIN"/>
    <property type="match status" value="1"/>
</dbReference>
<proteinExistence type="predicted"/>
<organism evidence="2 3">
    <name type="scientific">Arabidopsis arenosa</name>
    <name type="common">Sand rock-cress</name>
    <name type="synonym">Cardaminopsis arenosa</name>
    <dbReference type="NCBI Taxonomy" id="38785"/>
    <lineage>
        <taxon>Eukaryota</taxon>
        <taxon>Viridiplantae</taxon>
        <taxon>Streptophyta</taxon>
        <taxon>Embryophyta</taxon>
        <taxon>Tracheophyta</taxon>
        <taxon>Spermatophyta</taxon>
        <taxon>Magnoliopsida</taxon>
        <taxon>eudicotyledons</taxon>
        <taxon>Gunneridae</taxon>
        <taxon>Pentapetalae</taxon>
        <taxon>rosids</taxon>
        <taxon>malvids</taxon>
        <taxon>Brassicales</taxon>
        <taxon>Brassicaceae</taxon>
        <taxon>Camelineae</taxon>
        <taxon>Arabidopsis</taxon>
    </lineage>
</organism>
<sequence length="354" mass="39218">MEPSSVIDDAEFWLPPEFLTDDVFLVEKENNGVGIDDSLFPYKPRHGFGGFASTVKPTTVKEDDEESFLAGLTQQMVKSSLEDDFSGGFCGNHTFPAGNDNKAWGMNRSPLCVAGTGCCCRNQRLNQNSNSRVSSWDLYCAAERMSINDEPYHTGRGLLGSPTKHSSVAAAVKNHSNNGTGYYNNHQSLQYQKLQAIQFQQLKQQQLMKHHRQLVHQSRGVIVNGNKNVGPVNLSSSAWSNQLPRREVMRAVFIGDHTGKRGSTGTGVFLPRSVNHTSRTETREKPTISTVLVPARLAQVLNLNLGEPVRSLTNLNDVSWRQRSNNGGFSSQMHGGVRAEQSVQEPRLPSEWAY</sequence>